<dbReference type="Proteomes" id="UP001651158">
    <property type="component" value="Unassembled WGS sequence"/>
</dbReference>
<accession>A0ABR4Q6F4</accession>
<name>A0ABR4Q6F4_9CEST</name>
<evidence type="ECO:0000313" key="2">
    <source>
        <dbReference type="Proteomes" id="UP001651158"/>
    </source>
</evidence>
<proteinExistence type="predicted"/>
<evidence type="ECO:0000313" key="1">
    <source>
        <dbReference type="EMBL" id="KAL5104948.1"/>
    </source>
</evidence>
<sequence>MPALASKSYFPLPTPPHPSPPLPTPPLLSFLHLRYPCQGLLQTRLDAHLPTHISACASVQRAFLHSIQPTSSLPFLESNQYQPFPGSLFTYRALSSSPSPPPTMHLCGLQFKLYWLHEADRLHPHPSGAVNI</sequence>
<comment type="caution">
    <text evidence="1">The sequence shown here is derived from an EMBL/GenBank/DDBJ whole genome shotgun (WGS) entry which is preliminary data.</text>
</comment>
<keyword evidence="2" id="KW-1185">Reference proteome</keyword>
<protein>
    <submittedName>
        <fullName evidence="1">Uncharacterized protein</fullName>
    </submittedName>
</protein>
<reference evidence="1 2" key="1">
    <citation type="journal article" date="2022" name="Front. Cell. Infect. Microbiol.">
        <title>The Genomes of Two Strains of Taenia crassiceps the Animal Model for the Study of Human Cysticercosis.</title>
        <authorList>
            <person name="Bobes R.J."/>
            <person name="Estrada K."/>
            <person name="Rios-Valencia D.G."/>
            <person name="Calderon-Gallegos A."/>
            <person name="de la Torre P."/>
            <person name="Carrero J.C."/>
            <person name="Sanchez-Flores A."/>
            <person name="Laclette J.P."/>
        </authorList>
    </citation>
    <scope>NUCLEOTIDE SEQUENCE [LARGE SCALE GENOMIC DNA]</scope>
    <source>
        <strain evidence="1">WFUcys</strain>
    </source>
</reference>
<gene>
    <name evidence="1" type="ORF">TcWFU_005719</name>
</gene>
<organism evidence="1 2">
    <name type="scientific">Taenia crassiceps</name>
    <dbReference type="NCBI Taxonomy" id="6207"/>
    <lineage>
        <taxon>Eukaryota</taxon>
        <taxon>Metazoa</taxon>
        <taxon>Spiralia</taxon>
        <taxon>Lophotrochozoa</taxon>
        <taxon>Platyhelminthes</taxon>
        <taxon>Cestoda</taxon>
        <taxon>Eucestoda</taxon>
        <taxon>Cyclophyllidea</taxon>
        <taxon>Taeniidae</taxon>
        <taxon>Taenia</taxon>
    </lineage>
</organism>
<dbReference type="EMBL" id="JAKROA010000010">
    <property type="protein sequence ID" value="KAL5104948.1"/>
    <property type="molecule type" value="Genomic_DNA"/>
</dbReference>